<dbReference type="CDD" id="cd06577">
    <property type="entry name" value="PASTA_pknB"/>
    <property type="match status" value="2"/>
</dbReference>
<keyword evidence="1" id="KW-0812">Transmembrane</keyword>
<keyword evidence="1" id="KW-1133">Transmembrane helix</keyword>
<comment type="caution">
    <text evidence="3">The sequence shown here is derived from an EMBL/GenBank/DDBJ whole genome shotgun (WGS) entry which is preliminary data.</text>
</comment>
<dbReference type="EMBL" id="SOAG01000015">
    <property type="protein sequence ID" value="TDS57553.1"/>
    <property type="molecule type" value="Genomic_DNA"/>
</dbReference>
<gene>
    <name evidence="3" type="ORF">C8P70_11552</name>
</gene>
<dbReference type="AlphaFoldDB" id="A0A4R7EYM5"/>
<evidence type="ECO:0000259" key="2">
    <source>
        <dbReference type="PROSITE" id="PS51178"/>
    </source>
</evidence>
<proteinExistence type="predicted"/>
<sequence>MRLLNFLRSKSFWGSVILAVVLVFVAAFVALKWLKTTTNHDLHIQVPNLDKLDTDQALQKLEEKKLRMVVLDTLDYDKSLPPLTIIEQDPAAGMDVKENRKIYVKINAAGFGKVSMPDLEQLTFRQALATIRSLGLKEGTKSYRTFIGKDVVLGVSQNGKSLKQGDKVLKDSRIDFVLGDGKATLSDEERDVAPAID</sequence>
<accession>A0A4R7EYM5</accession>
<protein>
    <submittedName>
        <fullName evidence="3">PASTA domain-containing protein</fullName>
    </submittedName>
</protein>
<evidence type="ECO:0000256" key="1">
    <source>
        <dbReference type="SAM" id="Phobius"/>
    </source>
</evidence>
<evidence type="ECO:0000313" key="3">
    <source>
        <dbReference type="EMBL" id="TDS57553.1"/>
    </source>
</evidence>
<dbReference type="PROSITE" id="PS51178">
    <property type="entry name" value="PASTA"/>
    <property type="match status" value="2"/>
</dbReference>
<feature type="domain" description="PASTA" evidence="2">
    <location>
        <begin position="36"/>
        <end position="108"/>
    </location>
</feature>
<keyword evidence="1" id="KW-0472">Membrane</keyword>
<dbReference type="Gene3D" id="3.30.10.20">
    <property type="match status" value="2"/>
</dbReference>
<dbReference type="SMART" id="SM00740">
    <property type="entry name" value="PASTA"/>
    <property type="match status" value="2"/>
</dbReference>
<dbReference type="InterPro" id="IPR005543">
    <property type="entry name" value="PASTA_dom"/>
</dbReference>
<keyword evidence="4" id="KW-1185">Reference proteome</keyword>
<evidence type="ECO:0000313" key="4">
    <source>
        <dbReference type="Proteomes" id="UP000295215"/>
    </source>
</evidence>
<name>A0A4R7EYM5_9FLAO</name>
<dbReference type="RefSeq" id="WP_133712729.1">
    <property type="nucleotide sequence ID" value="NZ_SOAG01000015.1"/>
</dbReference>
<feature type="domain" description="PASTA" evidence="2">
    <location>
        <begin position="110"/>
        <end position="180"/>
    </location>
</feature>
<dbReference type="Pfam" id="PF03793">
    <property type="entry name" value="PASTA"/>
    <property type="match status" value="1"/>
</dbReference>
<dbReference type="OrthoDB" id="9803895at2"/>
<reference evidence="3 4" key="1">
    <citation type="submission" date="2019-03" db="EMBL/GenBank/DDBJ databases">
        <title>Genomic Encyclopedia of Archaeal and Bacterial Type Strains, Phase II (KMG-II): from individual species to whole genera.</title>
        <authorList>
            <person name="Goeker M."/>
        </authorList>
    </citation>
    <scope>NUCLEOTIDE SEQUENCE [LARGE SCALE GENOMIC DNA]</scope>
    <source>
        <strain evidence="3 4">DSM 28213</strain>
    </source>
</reference>
<organism evidence="3 4">
    <name type="scientific">Myroides indicus</name>
    <dbReference type="NCBI Taxonomy" id="1323422"/>
    <lineage>
        <taxon>Bacteria</taxon>
        <taxon>Pseudomonadati</taxon>
        <taxon>Bacteroidota</taxon>
        <taxon>Flavobacteriia</taxon>
        <taxon>Flavobacteriales</taxon>
        <taxon>Flavobacteriaceae</taxon>
        <taxon>Myroides</taxon>
    </lineage>
</organism>
<dbReference type="Proteomes" id="UP000295215">
    <property type="component" value="Unassembled WGS sequence"/>
</dbReference>
<feature type="transmembrane region" description="Helical" evidence="1">
    <location>
        <begin position="12"/>
        <end position="34"/>
    </location>
</feature>